<dbReference type="InParanoid" id="A0A251VB56"/>
<dbReference type="Proteomes" id="UP000215914">
    <property type="component" value="Chromosome 3"/>
</dbReference>
<keyword evidence="3" id="KW-1185">Reference proteome</keyword>
<sequence length="58" mass="6678">MMPRISGTWSLSSQRRKNKQNQVFKRVTLILGSIARPSGILYTVPPSPYRENKLKVFT</sequence>
<dbReference type="EMBL" id="CM007892">
    <property type="protein sequence ID" value="OTG31871.1"/>
    <property type="molecule type" value="Genomic_DNA"/>
</dbReference>
<protein>
    <submittedName>
        <fullName evidence="2">Uncharacterized protein</fullName>
    </submittedName>
</protein>
<gene>
    <name evidence="2" type="ORF">HannXRQ_Chr03g0080481</name>
</gene>
<organism evidence="2 3">
    <name type="scientific">Helianthus annuus</name>
    <name type="common">Common sunflower</name>
    <dbReference type="NCBI Taxonomy" id="4232"/>
    <lineage>
        <taxon>Eukaryota</taxon>
        <taxon>Viridiplantae</taxon>
        <taxon>Streptophyta</taxon>
        <taxon>Embryophyta</taxon>
        <taxon>Tracheophyta</taxon>
        <taxon>Spermatophyta</taxon>
        <taxon>Magnoliopsida</taxon>
        <taxon>eudicotyledons</taxon>
        <taxon>Gunneridae</taxon>
        <taxon>Pentapetalae</taxon>
        <taxon>asterids</taxon>
        <taxon>campanulids</taxon>
        <taxon>Asterales</taxon>
        <taxon>Asteraceae</taxon>
        <taxon>Asteroideae</taxon>
        <taxon>Heliantheae alliance</taxon>
        <taxon>Heliantheae</taxon>
        <taxon>Helianthus</taxon>
    </lineage>
</organism>
<proteinExistence type="predicted"/>
<dbReference type="AlphaFoldDB" id="A0A251VB56"/>
<evidence type="ECO:0000256" key="1">
    <source>
        <dbReference type="SAM" id="MobiDB-lite"/>
    </source>
</evidence>
<evidence type="ECO:0000313" key="3">
    <source>
        <dbReference type="Proteomes" id="UP000215914"/>
    </source>
</evidence>
<reference evidence="3" key="1">
    <citation type="journal article" date="2017" name="Nature">
        <title>The sunflower genome provides insights into oil metabolism, flowering and Asterid evolution.</title>
        <authorList>
            <person name="Badouin H."/>
            <person name="Gouzy J."/>
            <person name="Grassa C.J."/>
            <person name="Murat F."/>
            <person name="Staton S.E."/>
            <person name="Cottret L."/>
            <person name="Lelandais-Briere C."/>
            <person name="Owens G.L."/>
            <person name="Carrere S."/>
            <person name="Mayjonade B."/>
            <person name="Legrand L."/>
            <person name="Gill N."/>
            <person name="Kane N.C."/>
            <person name="Bowers J.E."/>
            <person name="Hubner S."/>
            <person name="Bellec A."/>
            <person name="Berard A."/>
            <person name="Berges H."/>
            <person name="Blanchet N."/>
            <person name="Boniface M.C."/>
            <person name="Brunel D."/>
            <person name="Catrice O."/>
            <person name="Chaidir N."/>
            <person name="Claudel C."/>
            <person name="Donnadieu C."/>
            <person name="Faraut T."/>
            <person name="Fievet G."/>
            <person name="Helmstetter N."/>
            <person name="King M."/>
            <person name="Knapp S.J."/>
            <person name="Lai Z."/>
            <person name="Le Paslier M.C."/>
            <person name="Lippi Y."/>
            <person name="Lorenzon L."/>
            <person name="Mandel J.R."/>
            <person name="Marage G."/>
            <person name="Marchand G."/>
            <person name="Marquand E."/>
            <person name="Bret-Mestries E."/>
            <person name="Morien E."/>
            <person name="Nambeesan S."/>
            <person name="Nguyen T."/>
            <person name="Pegot-Espagnet P."/>
            <person name="Pouilly N."/>
            <person name="Raftis F."/>
            <person name="Sallet E."/>
            <person name="Schiex T."/>
            <person name="Thomas J."/>
            <person name="Vandecasteele C."/>
            <person name="Vares D."/>
            <person name="Vear F."/>
            <person name="Vautrin S."/>
            <person name="Crespi M."/>
            <person name="Mangin B."/>
            <person name="Burke J.M."/>
            <person name="Salse J."/>
            <person name="Munos S."/>
            <person name="Vincourt P."/>
            <person name="Rieseberg L.H."/>
            <person name="Langlade N.B."/>
        </authorList>
    </citation>
    <scope>NUCLEOTIDE SEQUENCE [LARGE SCALE GENOMIC DNA]</scope>
    <source>
        <strain evidence="3">cv. SF193</strain>
    </source>
</reference>
<accession>A0A251VB56</accession>
<evidence type="ECO:0000313" key="2">
    <source>
        <dbReference type="EMBL" id="OTG31871.1"/>
    </source>
</evidence>
<name>A0A251VB56_HELAN</name>
<feature type="region of interest" description="Disordered" evidence="1">
    <location>
        <begin position="1"/>
        <end position="20"/>
    </location>
</feature>